<dbReference type="Proteomes" id="UP000762676">
    <property type="component" value="Unassembled WGS sequence"/>
</dbReference>
<evidence type="ECO:0000313" key="3">
    <source>
        <dbReference type="Proteomes" id="UP000762676"/>
    </source>
</evidence>
<feature type="transmembrane region" description="Helical" evidence="1">
    <location>
        <begin position="6"/>
        <end position="39"/>
    </location>
</feature>
<gene>
    <name evidence="2" type="ORF">ElyMa_005298300</name>
</gene>
<comment type="caution">
    <text evidence="2">The sequence shown here is derived from an EMBL/GenBank/DDBJ whole genome shotgun (WGS) entry which is preliminary data.</text>
</comment>
<sequence>MVKVGLVVVVIVVAAAAIVVLMVTVVVVVEVVVVVVVVVVAAFNDSRVFLQAQFHFKAFPLPPSPSASIYGTLHDGLGKAR</sequence>
<evidence type="ECO:0000256" key="1">
    <source>
        <dbReference type="SAM" id="Phobius"/>
    </source>
</evidence>
<name>A0AAV4K185_9GAST</name>
<organism evidence="2 3">
    <name type="scientific">Elysia marginata</name>
    <dbReference type="NCBI Taxonomy" id="1093978"/>
    <lineage>
        <taxon>Eukaryota</taxon>
        <taxon>Metazoa</taxon>
        <taxon>Spiralia</taxon>
        <taxon>Lophotrochozoa</taxon>
        <taxon>Mollusca</taxon>
        <taxon>Gastropoda</taxon>
        <taxon>Heterobranchia</taxon>
        <taxon>Euthyneura</taxon>
        <taxon>Panpulmonata</taxon>
        <taxon>Sacoglossa</taxon>
        <taxon>Placobranchoidea</taxon>
        <taxon>Plakobranchidae</taxon>
        <taxon>Elysia</taxon>
    </lineage>
</organism>
<keyword evidence="3" id="KW-1185">Reference proteome</keyword>
<protein>
    <submittedName>
        <fullName evidence="2">Uncharacterized protein</fullName>
    </submittedName>
</protein>
<keyword evidence="1" id="KW-1133">Transmembrane helix</keyword>
<evidence type="ECO:0000313" key="2">
    <source>
        <dbReference type="EMBL" id="GFS27728.1"/>
    </source>
</evidence>
<keyword evidence="1" id="KW-0812">Transmembrane</keyword>
<proteinExistence type="predicted"/>
<reference evidence="2 3" key="1">
    <citation type="journal article" date="2021" name="Elife">
        <title>Chloroplast acquisition without the gene transfer in kleptoplastic sea slugs, Plakobranchus ocellatus.</title>
        <authorList>
            <person name="Maeda T."/>
            <person name="Takahashi S."/>
            <person name="Yoshida T."/>
            <person name="Shimamura S."/>
            <person name="Takaki Y."/>
            <person name="Nagai Y."/>
            <person name="Toyoda A."/>
            <person name="Suzuki Y."/>
            <person name="Arimoto A."/>
            <person name="Ishii H."/>
            <person name="Satoh N."/>
            <person name="Nishiyama T."/>
            <person name="Hasebe M."/>
            <person name="Maruyama T."/>
            <person name="Minagawa J."/>
            <person name="Obokata J."/>
            <person name="Shigenobu S."/>
        </authorList>
    </citation>
    <scope>NUCLEOTIDE SEQUENCE [LARGE SCALE GENOMIC DNA]</scope>
</reference>
<accession>A0AAV4K185</accession>
<dbReference type="EMBL" id="BMAT01010556">
    <property type="protein sequence ID" value="GFS27728.1"/>
    <property type="molecule type" value="Genomic_DNA"/>
</dbReference>
<keyword evidence="1" id="KW-0472">Membrane</keyword>
<dbReference type="AlphaFoldDB" id="A0AAV4K185"/>